<reference evidence="2" key="1">
    <citation type="submission" date="2022-11" db="UniProtKB">
        <authorList>
            <consortium name="WormBaseParasite"/>
        </authorList>
    </citation>
    <scope>IDENTIFICATION</scope>
</reference>
<dbReference type="WBParaSite" id="nRc.2.0.1.t26422-RA">
    <property type="protein sequence ID" value="nRc.2.0.1.t26422-RA"/>
    <property type="gene ID" value="nRc.2.0.1.g26422"/>
</dbReference>
<protein>
    <submittedName>
        <fullName evidence="2">Uncharacterized protein</fullName>
    </submittedName>
</protein>
<name>A0A915JK23_ROMCU</name>
<evidence type="ECO:0000313" key="1">
    <source>
        <dbReference type="Proteomes" id="UP000887565"/>
    </source>
</evidence>
<evidence type="ECO:0000313" key="2">
    <source>
        <dbReference type="WBParaSite" id="nRc.2.0.1.t26422-RA"/>
    </source>
</evidence>
<dbReference type="Proteomes" id="UP000887565">
    <property type="component" value="Unplaced"/>
</dbReference>
<accession>A0A915JK23</accession>
<sequence length="200" mass="21797">MMAINGGEDGVGPMRWNMGDSSHHNCRSDCHGDKFGCVCRSCGIDFDRIGAAGGCNSWCPPFARKRRWEAAKSMSMAFIIETGGVNLSSLLTLRPVMGSVGVSISMMAVVIITLACPNMNFNVTPNIFLLSVCESGGGKTQRFSCYLDDSLSKIEASEKVAKFCYQEFTRPGLNKAINDAGDLSKHEFQRYPKHFFAVGV</sequence>
<dbReference type="AlphaFoldDB" id="A0A915JK23"/>
<proteinExistence type="predicted"/>
<keyword evidence="1" id="KW-1185">Reference proteome</keyword>
<organism evidence="1 2">
    <name type="scientific">Romanomermis culicivorax</name>
    <name type="common">Nematode worm</name>
    <dbReference type="NCBI Taxonomy" id="13658"/>
    <lineage>
        <taxon>Eukaryota</taxon>
        <taxon>Metazoa</taxon>
        <taxon>Ecdysozoa</taxon>
        <taxon>Nematoda</taxon>
        <taxon>Enoplea</taxon>
        <taxon>Dorylaimia</taxon>
        <taxon>Mermithida</taxon>
        <taxon>Mermithoidea</taxon>
        <taxon>Mermithidae</taxon>
        <taxon>Romanomermis</taxon>
    </lineage>
</organism>